<dbReference type="Pfam" id="PF04675">
    <property type="entry name" value="DNA_ligase_A_N"/>
    <property type="match status" value="1"/>
</dbReference>
<sequence>MSEKTDKIQIMFVVCREYEAKYIIRLLSGKLWIRLAEQSVLAAFVRAAVLIPPNQNYLPEIDIFCKNRNLNRNLLKRLLIVSKNTCKNKL</sequence>
<proteinExistence type="predicted"/>
<protein>
    <recommendedName>
        <fullName evidence="2">DNA ligase ATP-dependent N-terminal domain-containing protein</fullName>
    </recommendedName>
</protein>
<dbReference type="InterPro" id="IPR036599">
    <property type="entry name" value="DNA_ligase_N_sf"/>
</dbReference>
<feature type="domain" description="DNA ligase ATP-dependent N-terminal" evidence="2">
    <location>
        <begin position="2"/>
        <end position="44"/>
    </location>
</feature>
<dbReference type="GO" id="GO:0006281">
    <property type="term" value="P:DNA repair"/>
    <property type="evidence" value="ECO:0007669"/>
    <property type="project" value="InterPro"/>
</dbReference>
<dbReference type="InterPro" id="IPR012308">
    <property type="entry name" value="DNA_ligase_ATP-dep_N"/>
</dbReference>
<dbReference type="Gene3D" id="1.10.3260.10">
    <property type="entry name" value="DNA ligase, ATP-dependent, N-terminal domain"/>
    <property type="match status" value="1"/>
</dbReference>
<keyword evidence="4" id="KW-1185">Reference proteome</keyword>
<dbReference type="GO" id="GO:0003677">
    <property type="term" value="F:DNA binding"/>
    <property type="evidence" value="ECO:0007669"/>
    <property type="project" value="InterPro"/>
</dbReference>
<evidence type="ECO:0000256" key="1">
    <source>
        <dbReference type="ARBA" id="ARBA00022598"/>
    </source>
</evidence>
<dbReference type="SUPFAM" id="SSF117018">
    <property type="entry name" value="ATP-dependent DNA ligase DNA-binding domain"/>
    <property type="match status" value="1"/>
</dbReference>
<reference evidence="3" key="1">
    <citation type="submission" date="2020-08" db="EMBL/GenBank/DDBJ databases">
        <title>Multicomponent nature underlies the extraordinary mechanical properties of spider dragline silk.</title>
        <authorList>
            <person name="Kono N."/>
            <person name="Nakamura H."/>
            <person name="Mori M."/>
            <person name="Yoshida Y."/>
            <person name="Ohtoshi R."/>
            <person name="Malay A.D."/>
            <person name="Moran D.A.P."/>
            <person name="Tomita M."/>
            <person name="Numata K."/>
            <person name="Arakawa K."/>
        </authorList>
    </citation>
    <scope>NUCLEOTIDE SEQUENCE</scope>
</reference>
<evidence type="ECO:0000313" key="4">
    <source>
        <dbReference type="Proteomes" id="UP000887013"/>
    </source>
</evidence>
<dbReference type="GO" id="GO:0006310">
    <property type="term" value="P:DNA recombination"/>
    <property type="evidence" value="ECO:0007669"/>
    <property type="project" value="InterPro"/>
</dbReference>
<dbReference type="Proteomes" id="UP000887013">
    <property type="component" value="Unassembled WGS sequence"/>
</dbReference>
<accession>A0A8X6UIV6</accession>
<dbReference type="OrthoDB" id="6286938at2759"/>
<comment type="caution">
    <text evidence="3">The sequence shown here is derived from an EMBL/GenBank/DDBJ whole genome shotgun (WGS) entry which is preliminary data.</text>
</comment>
<evidence type="ECO:0000259" key="2">
    <source>
        <dbReference type="Pfam" id="PF04675"/>
    </source>
</evidence>
<dbReference type="GO" id="GO:0003910">
    <property type="term" value="F:DNA ligase (ATP) activity"/>
    <property type="evidence" value="ECO:0007669"/>
    <property type="project" value="InterPro"/>
</dbReference>
<keyword evidence="1" id="KW-0436">Ligase</keyword>
<organism evidence="3 4">
    <name type="scientific">Nephila pilipes</name>
    <name type="common">Giant wood spider</name>
    <name type="synonym">Nephila maculata</name>
    <dbReference type="NCBI Taxonomy" id="299642"/>
    <lineage>
        <taxon>Eukaryota</taxon>
        <taxon>Metazoa</taxon>
        <taxon>Ecdysozoa</taxon>
        <taxon>Arthropoda</taxon>
        <taxon>Chelicerata</taxon>
        <taxon>Arachnida</taxon>
        <taxon>Araneae</taxon>
        <taxon>Araneomorphae</taxon>
        <taxon>Entelegynae</taxon>
        <taxon>Araneoidea</taxon>
        <taxon>Nephilidae</taxon>
        <taxon>Nephila</taxon>
    </lineage>
</organism>
<gene>
    <name evidence="3" type="ORF">NPIL_309771</name>
</gene>
<evidence type="ECO:0000313" key="3">
    <source>
        <dbReference type="EMBL" id="GFU21770.1"/>
    </source>
</evidence>
<dbReference type="AlphaFoldDB" id="A0A8X6UIV6"/>
<dbReference type="EMBL" id="BMAW01080885">
    <property type="protein sequence ID" value="GFU21770.1"/>
    <property type="molecule type" value="Genomic_DNA"/>
</dbReference>
<name>A0A8X6UIV6_NEPPI</name>